<dbReference type="PROSITE" id="PS51257">
    <property type="entry name" value="PROKAR_LIPOPROTEIN"/>
    <property type="match status" value="1"/>
</dbReference>
<name>A0A9W4TL47_9PROT</name>
<evidence type="ECO:0000256" key="1">
    <source>
        <dbReference type="SAM" id="SignalP"/>
    </source>
</evidence>
<dbReference type="EMBL" id="CAMXCM010000001">
    <property type="protein sequence ID" value="CAI3929951.1"/>
    <property type="molecule type" value="Genomic_DNA"/>
</dbReference>
<keyword evidence="1" id="KW-0732">Signal</keyword>
<evidence type="ECO:0000313" key="3">
    <source>
        <dbReference type="EMBL" id="CAI3930965.1"/>
    </source>
</evidence>
<dbReference type="GeneID" id="83711603"/>
<evidence type="ECO:0008006" key="6">
    <source>
        <dbReference type="Google" id="ProtNLM"/>
    </source>
</evidence>
<proteinExistence type="predicted"/>
<dbReference type="SUPFAM" id="SSF48452">
    <property type="entry name" value="TPR-like"/>
    <property type="match status" value="1"/>
</dbReference>
<evidence type="ECO:0000313" key="4">
    <source>
        <dbReference type="Proteomes" id="UP001154255"/>
    </source>
</evidence>
<evidence type="ECO:0000313" key="2">
    <source>
        <dbReference type="EMBL" id="CAI3929951.1"/>
    </source>
</evidence>
<keyword evidence="5" id="KW-1185">Reference proteome</keyword>
<accession>A0A9W4TL47</accession>
<dbReference type="EMBL" id="CAMXCS010000001">
    <property type="protein sequence ID" value="CAI3930965.1"/>
    <property type="molecule type" value="Genomic_DNA"/>
</dbReference>
<dbReference type="Proteomes" id="UP001154255">
    <property type="component" value="Unassembled WGS sequence"/>
</dbReference>
<dbReference type="InterPro" id="IPR011990">
    <property type="entry name" value="TPR-like_helical_dom_sf"/>
</dbReference>
<reference evidence="2" key="1">
    <citation type="submission" date="2022-10" db="EMBL/GenBank/DDBJ databases">
        <authorList>
            <person name="Botero Cardona J."/>
        </authorList>
    </citation>
    <scope>NUCLEOTIDE SEQUENCE</scope>
    <source>
        <strain evidence="2">LMG 31819</strain>
        <strain evidence="3">R-53529</strain>
    </source>
</reference>
<dbReference type="RefSeq" id="WP_271788967.1">
    <property type="nucleotide sequence ID" value="NZ_CAMXCK010000001.1"/>
</dbReference>
<dbReference type="AlphaFoldDB" id="A0A9W4TL47"/>
<organism evidence="2 4">
    <name type="scientific">Commensalibacter communis</name>
    <dbReference type="NCBI Taxonomy" id="2972786"/>
    <lineage>
        <taxon>Bacteria</taxon>
        <taxon>Pseudomonadati</taxon>
        <taxon>Pseudomonadota</taxon>
        <taxon>Alphaproteobacteria</taxon>
        <taxon>Acetobacterales</taxon>
        <taxon>Acetobacteraceae</taxon>
    </lineage>
</organism>
<feature type="signal peptide" evidence="1">
    <location>
        <begin position="1"/>
        <end position="22"/>
    </location>
</feature>
<dbReference type="Proteomes" id="UP001154259">
    <property type="component" value="Unassembled WGS sequence"/>
</dbReference>
<gene>
    <name evidence="3" type="ORF">R53529_LOCUS522</name>
    <name evidence="2" type="ORF">R53530_LOCUS579</name>
</gene>
<sequence length="308" mass="34380">MRLLYKNCALLFPLLLGLTACGGGQESNPVRDDPFDRTMDVADEAVFYDRLQQAETSYQKSFDYAITSDDVSNIDDAGYNLAIIKLGLNNVQDAMKTVKKTTNELKIRGQGISPQLDLVNAAIFYRMNRLSDAALAAQNAEKSKDEDIQERAYFLSALIANDAGNVNDIVQYSQKLDQLLSQSKAKIEKSWQADQKELHALLAYRQGQYEQAMTAAKEAQDIRRDQVEYRAMVRTLALQGLISEGEKNFVSAAQFYVRAGKSALLLKDYVDAKKYLDRAASLHADQLTYQLASDALVDLSKKTSKTSE</sequence>
<protein>
    <recommendedName>
        <fullName evidence="6">Tetratricopeptide repeat protein</fullName>
    </recommendedName>
</protein>
<comment type="caution">
    <text evidence="2">The sequence shown here is derived from an EMBL/GenBank/DDBJ whole genome shotgun (WGS) entry which is preliminary data.</text>
</comment>
<evidence type="ECO:0000313" key="5">
    <source>
        <dbReference type="Proteomes" id="UP001154259"/>
    </source>
</evidence>
<dbReference type="Gene3D" id="1.25.40.10">
    <property type="entry name" value="Tetratricopeptide repeat domain"/>
    <property type="match status" value="1"/>
</dbReference>
<feature type="chain" id="PRO_5040933379" description="Tetratricopeptide repeat protein" evidence="1">
    <location>
        <begin position="23"/>
        <end position="308"/>
    </location>
</feature>